<dbReference type="SMART" id="SM00220">
    <property type="entry name" value="S_TKc"/>
    <property type="match status" value="1"/>
</dbReference>
<feature type="domain" description="Protein kinase" evidence="15">
    <location>
        <begin position="63"/>
        <end position="325"/>
    </location>
</feature>
<dbReference type="OrthoDB" id="74764at2759"/>
<keyword evidence="3" id="KW-0723">Serine/threonine-protein kinase</keyword>
<dbReference type="GO" id="GO:0006915">
    <property type="term" value="P:apoptotic process"/>
    <property type="evidence" value="ECO:0007669"/>
    <property type="project" value="UniProtKB-KW"/>
</dbReference>
<dbReference type="GO" id="GO:0005524">
    <property type="term" value="F:ATP binding"/>
    <property type="evidence" value="ECO:0007669"/>
    <property type="project" value="UniProtKB-UniRule"/>
</dbReference>
<dbReference type="SUPFAM" id="SSF56112">
    <property type="entry name" value="Protein kinase-like (PK-like)"/>
    <property type="match status" value="1"/>
</dbReference>
<evidence type="ECO:0000256" key="3">
    <source>
        <dbReference type="ARBA" id="ARBA00022527"/>
    </source>
</evidence>
<keyword evidence="4" id="KW-0597">Phosphoprotein</keyword>
<dbReference type="PROSITE" id="PS00108">
    <property type="entry name" value="PROTEIN_KINASE_ST"/>
    <property type="match status" value="1"/>
</dbReference>
<protein>
    <recommendedName>
        <fullName evidence="2">non-specific serine/threonine protein kinase</fullName>
        <ecNumber evidence="2">2.7.11.1</ecNumber>
    </recommendedName>
</protein>
<keyword evidence="8" id="KW-0418">Kinase</keyword>
<reference evidence="16" key="2">
    <citation type="submission" date="2004-02" db="EMBL/GenBank/DDBJ databases">
        <authorList>
            <consortium name="Genoscope"/>
            <consortium name="Whitehead Institute Centre for Genome Research"/>
        </authorList>
    </citation>
    <scope>NUCLEOTIDE SEQUENCE</scope>
</reference>
<evidence type="ECO:0000256" key="5">
    <source>
        <dbReference type="ARBA" id="ARBA00022679"/>
    </source>
</evidence>
<proteinExistence type="inferred from homology"/>
<dbReference type="FunFam" id="3.30.200.20:FF:000110">
    <property type="entry name" value="Death-associated kinase 3, isoform CRA_a"/>
    <property type="match status" value="1"/>
</dbReference>
<evidence type="ECO:0000256" key="12">
    <source>
        <dbReference type="ARBA" id="ARBA00060827"/>
    </source>
</evidence>
<evidence type="ECO:0000256" key="8">
    <source>
        <dbReference type="ARBA" id="ARBA00022777"/>
    </source>
</evidence>
<dbReference type="InterPro" id="IPR017441">
    <property type="entry name" value="Protein_kinase_ATP_BS"/>
</dbReference>
<keyword evidence="5" id="KW-0808">Transferase</keyword>
<dbReference type="KEGG" id="tng:GSTEN00015991G001"/>
<dbReference type="InterPro" id="IPR011009">
    <property type="entry name" value="Kinase-like_dom_sf"/>
</dbReference>
<keyword evidence="9 13" id="KW-0067">ATP-binding</keyword>
<organism evidence="16">
    <name type="scientific">Tetraodon nigroviridis</name>
    <name type="common">Spotted green pufferfish</name>
    <name type="synonym">Chelonodon nigroviridis</name>
    <dbReference type="NCBI Taxonomy" id="99883"/>
    <lineage>
        <taxon>Eukaryota</taxon>
        <taxon>Metazoa</taxon>
        <taxon>Chordata</taxon>
        <taxon>Craniata</taxon>
        <taxon>Vertebrata</taxon>
        <taxon>Euteleostomi</taxon>
        <taxon>Actinopterygii</taxon>
        <taxon>Neopterygii</taxon>
        <taxon>Teleostei</taxon>
        <taxon>Neoteleostei</taxon>
        <taxon>Acanthomorphata</taxon>
        <taxon>Eupercaria</taxon>
        <taxon>Tetraodontiformes</taxon>
        <taxon>Tetradontoidea</taxon>
        <taxon>Tetraodontidae</taxon>
        <taxon>Tetraodon</taxon>
    </lineage>
</organism>
<dbReference type="GO" id="GO:0035556">
    <property type="term" value="P:intracellular signal transduction"/>
    <property type="evidence" value="ECO:0007669"/>
    <property type="project" value="TreeGrafter"/>
</dbReference>
<dbReference type="FunFam" id="1.10.510.10:FF:000250">
    <property type="entry name" value="Death-associated protein kinase 3"/>
    <property type="match status" value="1"/>
</dbReference>
<evidence type="ECO:0000256" key="1">
    <source>
        <dbReference type="ARBA" id="ARBA00001946"/>
    </source>
</evidence>
<dbReference type="Gene3D" id="1.10.510.10">
    <property type="entry name" value="Transferase(Phosphotransferase) domain 1"/>
    <property type="match status" value="1"/>
</dbReference>
<feature type="binding site" evidence="13">
    <location>
        <position position="96"/>
    </location>
    <ligand>
        <name>ATP</name>
        <dbReference type="ChEBI" id="CHEBI:30616"/>
    </ligand>
</feature>
<dbReference type="GO" id="GO:0043065">
    <property type="term" value="P:positive regulation of apoptotic process"/>
    <property type="evidence" value="ECO:0007669"/>
    <property type="project" value="TreeGrafter"/>
</dbReference>
<evidence type="ECO:0000256" key="13">
    <source>
        <dbReference type="PROSITE-ProRule" id="PRU10141"/>
    </source>
</evidence>
<feature type="compositionally biased region" description="Basic and acidic residues" evidence="14">
    <location>
        <begin position="9"/>
        <end position="32"/>
    </location>
</feature>
<feature type="region of interest" description="Disordered" evidence="14">
    <location>
        <begin position="1"/>
        <end position="50"/>
    </location>
</feature>
<comment type="catalytic activity">
    <reaction evidence="11">
        <text>L-seryl-[protein] + ATP = O-phospho-L-seryl-[protein] + ADP + H(+)</text>
        <dbReference type="Rhea" id="RHEA:17989"/>
        <dbReference type="Rhea" id="RHEA-COMP:9863"/>
        <dbReference type="Rhea" id="RHEA-COMP:11604"/>
        <dbReference type="ChEBI" id="CHEBI:15378"/>
        <dbReference type="ChEBI" id="CHEBI:29999"/>
        <dbReference type="ChEBI" id="CHEBI:30616"/>
        <dbReference type="ChEBI" id="CHEBI:83421"/>
        <dbReference type="ChEBI" id="CHEBI:456216"/>
        <dbReference type="EC" id="2.7.11.1"/>
    </reaction>
</comment>
<dbReference type="GO" id="GO:0004674">
    <property type="term" value="F:protein serine/threonine kinase activity"/>
    <property type="evidence" value="ECO:0007669"/>
    <property type="project" value="UniProtKB-KW"/>
</dbReference>
<evidence type="ECO:0000256" key="7">
    <source>
        <dbReference type="ARBA" id="ARBA00022741"/>
    </source>
</evidence>
<dbReference type="AlphaFoldDB" id="Q4SM03"/>
<comment type="similarity">
    <text evidence="12">Belongs to the protein kinase superfamily. CAMK Ser/Thr protein kinase family. DAP kinase subfamily.</text>
</comment>
<dbReference type="PROSITE" id="PS50011">
    <property type="entry name" value="PROTEIN_KINASE_DOM"/>
    <property type="match status" value="1"/>
</dbReference>
<accession>Q4SM03</accession>
<evidence type="ECO:0000313" key="16">
    <source>
        <dbReference type="EMBL" id="CAF98329.1"/>
    </source>
</evidence>
<dbReference type="InterPro" id="IPR000719">
    <property type="entry name" value="Prot_kinase_dom"/>
</dbReference>
<evidence type="ECO:0000256" key="14">
    <source>
        <dbReference type="SAM" id="MobiDB-lite"/>
    </source>
</evidence>
<evidence type="ECO:0000256" key="11">
    <source>
        <dbReference type="ARBA" id="ARBA00048679"/>
    </source>
</evidence>
<evidence type="ECO:0000259" key="15">
    <source>
        <dbReference type="PROSITE" id="PS50011"/>
    </source>
</evidence>
<dbReference type="Pfam" id="PF00069">
    <property type="entry name" value="Pkinase"/>
    <property type="match status" value="1"/>
</dbReference>
<reference evidence="16" key="1">
    <citation type="journal article" date="2004" name="Nature">
        <title>Genome duplication in the teleost fish Tetraodon nigroviridis reveals the early vertebrate proto-karyotype.</title>
        <authorList>
            <person name="Jaillon O."/>
            <person name="Aury J.-M."/>
            <person name="Brunet F."/>
            <person name="Petit J.-L."/>
            <person name="Stange-Thomann N."/>
            <person name="Mauceli E."/>
            <person name="Bouneau L."/>
            <person name="Fischer C."/>
            <person name="Ozouf-Costaz C."/>
            <person name="Bernot A."/>
            <person name="Nicaud S."/>
            <person name="Jaffe D."/>
            <person name="Fisher S."/>
            <person name="Lutfalla G."/>
            <person name="Dossat C."/>
            <person name="Segurens B."/>
            <person name="Dasilva C."/>
            <person name="Salanoubat M."/>
            <person name="Levy M."/>
            <person name="Boudet N."/>
            <person name="Castellano S."/>
            <person name="Anthouard V."/>
            <person name="Jubin C."/>
            <person name="Castelli V."/>
            <person name="Katinka M."/>
            <person name="Vacherie B."/>
            <person name="Biemont C."/>
            <person name="Skalli Z."/>
            <person name="Cattolico L."/>
            <person name="Poulain J."/>
            <person name="De Berardinis V."/>
            <person name="Cruaud C."/>
            <person name="Duprat S."/>
            <person name="Brottier P."/>
            <person name="Coutanceau J.-P."/>
            <person name="Gouzy J."/>
            <person name="Parra G."/>
            <person name="Lardier G."/>
            <person name="Chapple C."/>
            <person name="McKernan K.J."/>
            <person name="McEwan P."/>
            <person name="Bosak S."/>
            <person name="Kellis M."/>
            <person name="Volff J.-N."/>
            <person name="Guigo R."/>
            <person name="Zody M.C."/>
            <person name="Mesirov J."/>
            <person name="Lindblad-Toh K."/>
            <person name="Birren B."/>
            <person name="Nusbaum C."/>
            <person name="Kahn D."/>
            <person name="Robinson-Rechavi M."/>
            <person name="Laudet V."/>
            <person name="Schachter V."/>
            <person name="Quetier F."/>
            <person name="Saurin W."/>
            <person name="Scarpelli C."/>
            <person name="Wincker P."/>
            <person name="Lander E.S."/>
            <person name="Weissenbach J."/>
            <person name="Roest Crollius H."/>
        </authorList>
    </citation>
    <scope>NUCLEOTIDE SEQUENCE [LARGE SCALE GENOMIC DNA]</scope>
</reference>
<name>Q4SM03_TETNG</name>
<evidence type="ECO:0000256" key="10">
    <source>
        <dbReference type="ARBA" id="ARBA00047899"/>
    </source>
</evidence>
<sequence length="536" mass="60674">MVQLQVTERSGELRQQHEESTAAVGEADHRLTEAGSDLPGRKPTSMRSPGMATFKQQNVEDFYEMGEVLGSGQFAIVKRCKDRSTGIEYAAKFIKKRQSRASRRGVKREEIEREVDILQQIQHPNIVALHDVFENRTDVVLILELVSGGELFDFLAQKESLSEEEATQFIKQILDGVQYLHSKRIIHFDLKPENIMLLDRNVPLPRIKLIDFGLAHKIEAGVDFKNIFGTPEFVAPEIVNYELLGLEADMWSIGVITYILLSGASPFLGDSKQETLGNISAMNYDFDEELFSNTSELAKSFIRQLLQKDRRKRMNIQEALNHPWIKSRGPVEENSAPADAEKKAEPLKTKRLKEYTIQSLSSTPQNNTYANFERFARVVEDVSLMEMGVSEVAEAHCALQGDMEALLSTYTGKEAWYKEESESARKHLSQVRYEFRKVEAQRRQVQEDLQDIEAGLGSISGKFSQRQGQLDSLRLQLDSELQWLQEVMSSLHPEGPEGVLSGGLDTDVKQALAELLHRSCRGELYPEARPKLTETG</sequence>
<dbReference type="EC" id="2.7.11.1" evidence="2"/>
<keyword evidence="7 13" id="KW-0547">Nucleotide-binding</keyword>
<evidence type="ECO:0000256" key="4">
    <source>
        <dbReference type="ARBA" id="ARBA00022553"/>
    </source>
</evidence>
<dbReference type="PANTHER" id="PTHR24342:SF15">
    <property type="entry name" value="DEATH-ASSOCIATED PROTEIN KINASE 2"/>
    <property type="match status" value="1"/>
</dbReference>
<dbReference type="PROSITE" id="PS00107">
    <property type="entry name" value="PROTEIN_KINASE_ATP"/>
    <property type="match status" value="1"/>
</dbReference>
<comment type="cofactor">
    <cofactor evidence="1">
        <name>Mg(2+)</name>
        <dbReference type="ChEBI" id="CHEBI:18420"/>
    </cofactor>
</comment>
<dbReference type="GO" id="GO:0005737">
    <property type="term" value="C:cytoplasm"/>
    <property type="evidence" value="ECO:0007669"/>
    <property type="project" value="TreeGrafter"/>
</dbReference>
<dbReference type="EMBL" id="CAAE01014555">
    <property type="protein sequence ID" value="CAF98329.1"/>
    <property type="molecule type" value="Genomic_DNA"/>
</dbReference>
<gene>
    <name evidence="16" type="ORF">GSTENG00015991001</name>
</gene>
<dbReference type="InterPro" id="IPR008271">
    <property type="entry name" value="Ser/Thr_kinase_AS"/>
</dbReference>
<dbReference type="Gene3D" id="3.30.200.20">
    <property type="entry name" value="Phosphorylase Kinase, domain 1"/>
    <property type="match status" value="1"/>
</dbReference>
<comment type="catalytic activity">
    <reaction evidence="10">
        <text>L-threonyl-[protein] + ATP = O-phospho-L-threonyl-[protein] + ADP + H(+)</text>
        <dbReference type="Rhea" id="RHEA:46608"/>
        <dbReference type="Rhea" id="RHEA-COMP:11060"/>
        <dbReference type="Rhea" id="RHEA-COMP:11605"/>
        <dbReference type="ChEBI" id="CHEBI:15378"/>
        <dbReference type="ChEBI" id="CHEBI:30013"/>
        <dbReference type="ChEBI" id="CHEBI:30616"/>
        <dbReference type="ChEBI" id="CHEBI:61977"/>
        <dbReference type="ChEBI" id="CHEBI:456216"/>
        <dbReference type="EC" id="2.7.11.1"/>
    </reaction>
</comment>
<dbReference type="PANTHER" id="PTHR24342">
    <property type="entry name" value="SERINE/THREONINE-PROTEIN KINASE 17"/>
    <property type="match status" value="1"/>
</dbReference>
<evidence type="ECO:0000256" key="6">
    <source>
        <dbReference type="ARBA" id="ARBA00022703"/>
    </source>
</evidence>
<dbReference type="GO" id="GO:0005634">
    <property type="term" value="C:nucleus"/>
    <property type="evidence" value="ECO:0007669"/>
    <property type="project" value="TreeGrafter"/>
</dbReference>
<evidence type="ECO:0000256" key="2">
    <source>
        <dbReference type="ARBA" id="ARBA00012513"/>
    </source>
</evidence>
<keyword evidence="6" id="KW-0053">Apoptosis</keyword>
<evidence type="ECO:0000256" key="9">
    <source>
        <dbReference type="ARBA" id="ARBA00022840"/>
    </source>
</evidence>